<dbReference type="Pfam" id="PF21354">
    <property type="entry name" value="STAT_linker"/>
    <property type="match status" value="1"/>
</dbReference>
<keyword evidence="10" id="KW-0804">Transcription</keyword>
<dbReference type="Gene3D" id="1.10.238.10">
    <property type="entry name" value="EF-hand"/>
    <property type="match status" value="1"/>
</dbReference>
<reference evidence="14 15" key="1">
    <citation type="submission" date="2020-08" db="EMBL/GenBank/DDBJ databases">
        <authorList>
            <person name="Hejnol A."/>
        </authorList>
    </citation>
    <scope>NUCLEOTIDE SEQUENCE [LARGE SCALE GENOMIC DNA]</scope>
</reference>
<name>A0A7I8V514_9ANNE</name>
<evidence type="ECO:0000256" key="3">
    <source>
        <dbReference type="ARBA" id="ARBA00005586"/>
    </source>
</evidence>
<keyword evidence="15" id="KW-1185">Reference proteome</keyword>
<comment type="similarity">
    <text evidence="3">Belongs to the transcription factor STAT family.</text>
</comment>
<evidence type="ECO:0000256" key="5">
    <source>
        <dbReference type="ARBA" id="ARBA00022553"/>
    </source>
</evidence>
<sequence length="684" mass="80029">MENWEETLSIESFENRITTCESTIRNINEQFSKDAIDCWKILQRRAQLDSGLVKNWSRNTELLQKLDNKIYDFLSITKSILQRIVLERENDHSVQLEHIYHHYISLIRDFIENWALIIDNQPTQEFEQKSQQVFKVEQNKIKNFKMTARLLGKNSYFQISTLKIKAIYDKDFHNRNEDDIKQFCHMGKTEFESKFNRQGTRSWTITKVPITNVMQHEKSDRNDYIREKKYFFTLRIECKLDCLKNTPTFTAQEISLPVSLITHVNQTVDAYGTIYWFNLFANNQRGLVTDNILPKEVPWLCLEKFLTTKWNKQMADSAKDFNKFKASASKTLDQRPLRVDDLTYLASRAMRSNKKDFYHQDLTWSQFSKEKLVPNSTFSFWKYFFACMTSACINKDEWLKGYIYGFATTEEVEQRLSKEDTGAFVIRFSESTISKNQSKNISGELILEVVYLTSSGKKIILKSKELIKPENLKAGGLVPTLLSFEYFCRRTNTKRPFLTKLIKKDGDAIELSEIASNLKSEVPFCPLKILVDTHKAEFIVSSRSLNYREDFTVPDLLGKDEVNEILEELELDIGPSKYGKMPAEFANMDPDIFQEKTSPIFSIENWHTTAAKELYEQLVYAGKTNDIDSKNFLDDIKQNNEPVKAEYYVNNNNNSNNELNSIPNQLHPYLFSSEHEQMDFTPFC</sequence>
<dbReference type="Gene3D" id="3.30.505.10">
    <property type="entry name" value="SH2 domain"/>
    <property type="match status" value="1"/>
</dbReference>
<dbReference type="InterPro" id="IPR036860">
    <property type="entry name" value="SH2_dom_sf"/>
</dbReference>
<evidence type="ECO:0000313" key="15">
    <source>
        <dbReference type="Proteomes" id="UP000549394"/>
    </source>
</evidence>
<dbReference type="InterPro" id="IPR008967">
    <property type="entry name" value="p53-like_TF_DNA-bd_sf"/>
</dbReference>
<dbReference type="SUPFAM" id="SSF55550">
    <property type="entry name" value="SH2 domain"/>
    <property type="match status" value="1"/>
</dbReference>
<keyword evidence="9" id="KW-0010">Activator</keyword>
<dbReference type="GO" id="GO:0003700">
    <property type="term" value="F:DNA-binding transcription factor activity"/>
    <property type="evidence" value="ECO:0007669"/>
    <property type="project" value="InterPro"/>
</dbReference>
<dbReference type="PANTHER" id="PTHR11801">
    <property type="entry name" value="SIGNAL TRANSDUCER AND ACTIVATOR OF TRANSCRIPTION"/>
    <property type="match status" value="1"/>
</dbReference>
<organism evidence="14 15">
    <name type="scientific">Dimorphilus gyrociliatus</name>
    <dbReference type="NCBI Taxonomy" id="2664684"/>
    <lineage>
        <taxon>Eukaryota</taxon>
        <taxon>Metazoa</taxon>
        <taxon>Spiralia</taxon>
        <taxon>Lophotrochozoa</taxon>
        <taxon>Annelida</taxon>
        <taxon>Polychaeta</taxon>
        <taxon>Polychaeta incertae sedis</taxon>
        <taxon>Dinophilidae</taxon>
        <taxon>Dimorphilus</taxon>
    </lineage>
</organism>
<proteinExistence type="inferred from homology"/>
<dbReference type="GO" id="GO:0003677">
    <property type="term" value="F:DNA binding"/>
    <property type="evidence" value="ECO:0007669"/>
    <property type="project" value="UniProtKB-KW"/>
</dbReference>
<dbReference type="EMBL" id="CAJFCJ010000001">
    <property type="protein sequence ID" value="CAD5110789.1"/>
    <property type="molecule type" value="Genomic_DNA"/>
</dbReference>
<dbReference type="InterPro" id="IPR000980">
    <property type="entry name" value="SH2"/>
</dbReference>
<evidence type="ECO:0000256" key="6">
    <source>
        <dbReference type="ARBA" id="ARBA00022999"/>
    </source>
</evidence>
<dbReference type="PROSITE" id="PS50001">
    <property type="entry name" value="SH2"/>
    <property type="match status" value="1"/>
</dbReference>
<gene>
    <name evidence="14" type="ORF">DGYR_LOCUS150</name>
</gene>
<evidence type="ECO:0000259" key="13">
    <source>
        <dbReference type="PROSITE" id="PS50001"/>
    </source>
</evidence>
<keyword evidence="8" id="KW-0238">DNA-binding</keyword>
<evidence type="ECO:0000256" key="1">
    <source>
        <dbReference type="ARBA" id="ARBA00004123"/>
    </source>
</evidence>
<evidence type="ECO:0000256" key="9">
    <source>
        <dbReference type="ARBA" id="ARBA00023159"/>
    </source>
</evidence>
<dbReference type="Gene3D" id="2.60.40.630">
    <property type="entry name" value="STAT transcription factor, DNA-binding domain"/>
    <property type="match status" value="1"/>
</dbReference>
<dbReference type="InterPro" id="IPR048988">
    <property type="entry name" value="STAT_linker"/>
</dbReference>
<dbReference type="GO" id="GO:0005634">
    <property type="term" value="C:nucleus"/>
    <property type="evidence" value="ECO:0007669"/>
    <property type="project" value="UniProtKB-SubCell"/>
</dbReference>
<dbReference type="GO" id="GO:0005737">
    <property type="term" value="C:cytoplasm"/>
    <property type="evidence" value="ECO:0007669"/>
    <property type="project" value="UniProtKB-SubCell"/>
</dbReference>
<dbReference type="GO" id="GO:0007165">
    <property type="term" value="P:signal transduction"/>
    <property type="evidence" value="ECO:0007669"/>
    <property type="project" value="InterPro"/>
</dbReference>
<evidence type="ECO:0000256" key="4">
    <source>
        <dbReference type="ARBA" id="ARBA00022490"/>
    </source>
</evidence>
<feature type="domain" description="SH2" evidence="13">
    <location>
        <begin position="398"/>
        <end position="503"/>
    </location>
</feature>
<evidence type="ECO:0000256" key="12">
    <source>
        <dbReference type="PROSITE-ProRule" id="PRU00191"/>
    </source>
</evidence>
<accession>A0A7I8V514</accession>
<keyword evidence="7" id="KW-0805">Transcription regulation</keyword>
<evidence type="ECO:0000256" key="10">
    <source>
        <dbReference type="ARBA" id="ARBA00023163"/>
    </source>
</evidence>
<keyword evidence="5" id="KW-0597">Phosphoprotein</keyword>
<comment type="subcellular location">
    <subcellularLocation>
        <location evidence="2">Cytoplasm</location>
    </subcellularLocation>
    <subcellularLocation>
        <location evidence="1">Nucleus</location>
    </subcellularLocation>
</comment>
<dbReference type="Proteomes" id="UP000549394">
    <property type="component" value="Unassembled WGS sequence"/>
</dbReference>
<evidence type="ECO:0000256" key="11">
    <source>
        <dbReference type="ARBA" id="ARBA00023242"/>
    </source>
</evidence>
<dbReference type="InterPro" id="IPR001217">
    <property type="entry name" value="STAT"/>
</dbReference>
<evidence type="ECO:0000256" key="8">
    <source>
        <dbReference type="ARBA" id="ARBA00023125"/>
    </source>
</evidence>
<dbReference type="OrthoDB" id="6140367at2759"/>
<dbReference type="InterPro" id="IPR012345">
    <property type="entry name" value="STAT_TF_DNA-bd_N"/>
</dbReference>
<evidence type="ECO:0000256" key="2">
    <source>
        <dbReference type="ARBA" id="ARBA00004496"/>
    </source>
</evidence>
<dbReference type="SUPFAM" id="SSF49417">
    <property type="entry name" value="p53-like transcription factors"/>
    <property type="match status" value="1"/>
</dbReference>
<protein>
    <submittedName>
        <fullName evidence="14">DgyrCDS154</fullName>
    </submittedName>
</protein>
<keyword evidence="6 12" id="KW-0727">SH2 domain</keyword>
<keyword evidence="4" id="KW-0963">Cytoplasm</keyword>
<keyword evidence="11" id="KW-0539">Nucleus</keyword>
<evidence type="ECO:0000256" key="7">
    <source>
        <dbReference type="ARBA" id="ARBA00023015"/>
    </source>
</evidence>
<comment type="caution">
    <text evidence="14">The sequence shown here is derived from an EMBL/GenBank/DDBJ whole genome shotgun (WGS) entry which is preliminary data.</text>
</comment>
<evidence type="ECO:0000313" key="14">
    <source>
        <dbReference type="EMBL" id="CAD5110789.1"/>
    </source>
</evidence>
<dbReference type="AlphaFoldDB" id="A0A7I8V514"/>